<sequence length="137" mass="15018">MQSRSAEIGSAQAIEALGRTPVSGIRLLDEMYRETLQGKTAFPVRTHAVRFLEKHGFVSISRDIGGSAFATLTPWGYFAANLLQSDLLPRGLIHKRLRALNTLDNEQPQSDQSADQQKPEGSTKEPDLSSQAKEPVA</sequence>
<proteinExistence type="predicted"/>
<feature type="compositionally biased region" description="Polar residues" evidence="1">
    <location>
        <begin position="103"/>
        <end position="116"/>
    </location>
</feature>
<evidence type="ECO:0000256" key="1">
    <source>
        <dbReference type="SAM" id="MobiDB-lite"/>
    </source>
</evidence>
<evidence type="ECO:0000313" key="3">
    <source>
        <dbReference type="Proteomes" id="UP000612899"/>
    </source>
</evidence>
<dbReference type="Proteomes" id="UP000612899">
    <property type="component" value="Unassembled WGS sequence"/>
</dbReference>
<name>A0A8J3QJJ0_9ACTN</name>
<accession>A0A8J3QJJ0</accession>
<feature type="compositionally biased region" description="Polar residues" evidence="1">
    <location>
        <begin position="128"/>
        <end position="137"/>
    </location>
</feature>
<feature type="region of interest" description="Disordered" evidence="1">
    <location>
        <begin position="103"/>
        <end position="137"/>
    </location>
</feature>
<feature type="compositionally biased region" description="Basic and acidic residues" evidence="1">
    <location>
        <begin position="117"/>
        <end position="127"/>
    </location>
</feature>
<organism evidence="2 3">
    <name type="scientific">Rhizocola hellebori</name>
    <dbReference type="NCBI Taxonomy" id="1392758"/>
    <lineage>
        <taxon>Bacteria</taxon>
        <taxon>Bacillati</taxon>
        <taxon>Actinomycetota</taxon>
        <taxon>Actinomycetes</taxon>
        <taxon>Micromonosporales</taxon>
        <taxon>Micromonosporaceae</taxon>
        <taxon>Rhizocola</taxon>
    </lineage>
</organism>
<keyword evidence="3" id="KW-1185">Reference proteome</keyword>
<comment type="caution">
    <text evidence="2">The sequence shown here is derived from an EMBL/GenBank/DDBJ whole genome shotgun (WGS) entry which is preliminary data.</text>
</comment>
<protein>
    <submittedName>
        <fullName evidence="2">Uncharacterized protein</fullName>
    </submittedName>
</protein>
<gene>
    <name evidence="2" type="ORF">Rhe02_97980</name>
</gene>
<dbReference type="AlphaFoldDB" id="A0A8J3QJJ0"/>
<reference evidence="2" key="1">
    <citation type="submission" date="2021-01" db="EMBL/GenBank/DDBJ databases">
        <title>Whole genome shotgun sequence of Rhizocola hellebori NBRC 109834.</title>
        <authorList>
            <person name="Komaki H."/>
            <person name="Tamura T."/>
        </authorList>
    </citation>
    <scope>NUCLEOTIDE SEQUENCE</scope>
    <source>
        <strain evidence="2">NBRC 109834</strain>
    </source>
</reference>
<evidence type="ECO:0000313" key="2">
    <source>
        <dbReference type="EMBL" id="GIH11731.1"/>
    </source>
</evidence>
<dbReference type="EMBL" id="BONY01000160">
    <property type="protein sequence ID" value="GIH11731.1"/>
    <property type="molecule type" value="Genomic_DNA"/>
</dbReference>